<dbReference type="EMBL" id="GHBY01000560">
    <property type="protein sequence ID" value="MUP40737.1"/>
    <property type="molecule type" value="Transcribed_RNA"/>
</dbReference>
<reference evidence="1" key="1">
    <citation type="submission" date="2018-11" db="EMBL/GenBank/DDBJ databases">
        <title>Venom-gland transcriptomics and venom proteomics of the Florida green centipede (Hemiscolopendra marginata) reveal sex-based variation in a centipede venom.</title>
        <authorList>
            <person name="Nystrom G.S."/>
            <person name="Ward M.J."/>
            <person name="Ellsworth S.A."/>
            <person name="Rokyta D.R."/>
        </authorList>
    </citation>
    <scope>NUCLEOTIDE SEQUENCE</scope>
    <source>
        <tissue evidence="1">Venom gland</tissue>
    </source>
</reference>
<dbReference type="SUPFAM" id="SSF51735">
    <property type="entry name" value="NAD(P)-binding Rossmann-fold domains"/>
    <property type="match status" value="1"/>
</dbReference>
<protein>
    <submittedName>
        <fullName evidence="1">XyluloseRed</fullName>
    </submittedName>
</protein>
<dbReference type="PRINTS" id="PR00080">
    <property type="entry name" value="SDRFAMILY"/>
</dbReference>
<organism evidence="1">
    <name type="scientific">Hemiscolopendra marginata</name>
    <dbReference type="NCBI Taxonomy" id="943146"/>
    <lineage>
        <taxon>Eukaryota</taxon>
        <taxon>Metazoa</taxon>
        <taxon>Ecdysozoa</taxon>
        <taxon>Arthropoda</taxon>
        <taxon>Myriapoda</taxon>
        <taxon>Chilopoda</taxon>
        <taxon>Pleurostigmophora</taxon>
        <taxon>Scolopendromorpha</taxon>
        <taxon>Scolopendridae</taxon>
        <taxon>Hemiscolopendra</taxon>
    </lineage>
</organism>
<dbReference type="PANTHER" id="PTHR43975">
    <property type="entry name" value="ZGC:101858"/>
    <property type="match status" value="1"/>
</dbReference>
<dbReference type="InterPro" id="IPR002347">
    <property type="entry name" value="SDR_fam"/>
</dbReference>
<dbReference type="PANTHER" id="PTHR43975:SF2">
    <property type="entry name" value="EG:BACR7A4.14 PROTEIN-RELATED"/>
    <property type="match status" value="1"/>
</dbReference>
<accession>A0A646QE24</accession>
<dbReference type="PRINTS" id="PR00081">
    <property type="entry name" value="GDHRDH"/>
</dbReference>
<proteinExistence type="predicted"/>
<evidence type="ECO:0000313" key="1">
    <source>
        <dbReference type="EMBL" id="MUP40737.1"/>
    </source>
</evidence>
<dbReference type="InterPro" id="IPR036291">
    <property type="entry name" value="NAD(P)-bd_dom_sf"/>
</dbReference>
<dbReference type="Pfam" id="PF13561">
    <property type="entry name" value="adh_short_C2"/>
    <property type="match status" value="1"/>
</dbReference>
<dbReference type="FunFam" id="3.40.50.720:FF:000084">
    <property type="entry name" value="Short-chain dehydrogenase reductase"/>
    <property type="match status" value="1"/>
</dbReference>
<dbReference type="Gene3D" id="3.40.50.720">
    <property type="entry name" value="NAD(P)-binding Rossmann-like Domain"/>
    <property type="match status" value="1"/>
</dbReference>
<dbReference type="AlphaFoldDB" id="A0A646QE24"/>
<sequence>MASRMLEGKVAIITGSTSGIGLAIAQEFLKQGASVTLTGRNPKVLNEAGKKCVELCGSKDKVLLIQGDVTNDDSRVKLVNETVKHFGKLDILVNNAGSFQGNSLSSDFDLTRLDNMYNLHTRAPFHLTKLAIPHLVKTKGNIINTSSLASIKPPAITWVEYGMVKAAVDHLTRFTALELGPKGVRANSINPAAIETNLLAKEGMPAEDYIKAFETWHALRRGGQPHEVAKVAAFLASDAASFLTGLVMPVDGGSLLVPPGSA</sequence>
<dbReference type="NCBIfam" id="NF005559">
    <property type="entry name" value="PRK07231.1"/>
    <property type="match status" value="1"/>
</dbReference>
<name>A0A646QE24_9MYRI</name>